<dbReference type="PANTHER" id="PTHR12389">
    <property type="entry name" value="ZINC FINGER PROTEIN 294"/>
    <property type="match status" value="1"/>
</dbReference>
<dbReference type="SUPFAM" id="SSF57850">
    <property type="entry name" value="RING/U-box"/>
    <property type="match status" value="1"/>
</dbReference>
<comment type="similarity">
    <text evidence="4 15">Belongs to the LTN1 family.</text>
</comment>
<dbReference type="PANTHER" id="PTHR12389:SF0">
    <property type="entry name" value="E3 UBIQUITIN-PROTEIN LIGASE LISTERIN"/>
    <property type="match status" value="1"/>
</dbReference>
<comment type="subcellular location">
    <subcellularLocation>
        <location evidence="2">Cytoplasm</location>
        <location evidence="2">Cytosol</location>
    </subcellularLocation>
</comment>
<gene>
    <name evidence="18" type="ORF">SEMRO_169_G075160.2</name>
</gene>
<keyword evidence="11 14" id="KW-0863">Zinc-finger</keyword>
<feature type="domain" description="RING-type" evidence="17">
    <location>
        <begin position="1671"/>
        <end position="1718"/>
    </location>
</feature>
<comment type="pathway">
    <text evidence="3 15">Protein modification; protein ubiquitination.</text>
</comment>
<dbReference type="Proteomes" id="UP001153069">
    <property type="component" value="Unassembled WGS sequence"/>
</dbReference>
<sequence length="1728" mass="190975">MKEKRKTRLNKTQGTKTEFLGFGAFADTATSSNSQPASLSSNKPQGGASLRWSPIYTGKDEALALLFTRLLKKDTTTRTKALQELQDFFRQDDIPKKQQVDALAHFLFLYHSKLTYDSSSTVRAEALVVLALAAARLPKAFSTLAKQNNQQVLGMMYCCHGDPAAEVRAVANKYVVVEEAEEENDDNSNTKAYTITDMQAGIWDYVERILSYGRASKMQEDLFATSLKSANSNSSANSKGGGKGGKGNGSNTTSGELSENQKDLLEETFERVVGTALSGLQVWIQQHGLIGDQDNDELCQRLTTQPSPVLWKTLSSPKSSLRNRTYALLSTSCQNATAIILDPPGGNGFSQTLPQALASEKEPGNMTSLLEALLAFLAAHNKRPGNSPGLNAATVTKHLIKIFKKSCYGASAAQWGPTVLPLLAMLPDQVEILTAVWKGKEHAIRLGDQIAIARTVSESAAFFLLKKNSEEEQNNHPRSKDLAELWLGCLKNFLETELPPKSGPVRQAQLQLGKAMAAELRQLEIACYDRPTCAVYTISDWFWQEQLRPCILEAEGYAALAVLVQELRMPPKAETTASDRKRLSSILQEKFRKVLAAYQTRSGDVPTVDAYHVMIAILQVCGMGEEEEVNGGISMEKFLMSDVLRWMVIHTSSISVQKQTQALAKLDFQLFGICAANFSEEVYAQRFEAVLREVIAAKCRLSLLLAGLLALLESGIPVERVRCNLLDEFAIQVVKDAMEIGESHEEEKDNEVKSFLQTCAGLKGTPALVRQSVLQAWVDEACPSSGSDDAPVVANTVPGPILETLLVLSSNASSLQADEIHRIALRSWCQGGHEWDELAVELLLNDANHLSTVIAKSSTILRSALVAKASKARESNAQKDVELWSDMARRLMRFGKQEKGAMSLLELVALGDISLWQSSMSRDFLFCCLMNIFSEILTAERLELLQSCGAQNDTPFVVQLLMSLSEASVGGAGSIRAAQRKDHCAQLLAVLGGKTSLRRKTLESWLIAATSELRAFLQAQDLSGVRKAVALASQLCDLMVDRVKPRDVFNPEEDDAEDASEEFDRERIAKMIVPALNKESFSSTPWRSCAAELASVVFFQCGVGSERGIGSLHYDMFQLLQGSVGRLRALLSDHGDTTVETVVQELMLLSLSCGLGLNTPEADWNSQLMTFDAEQITASVLEYHGAHTSGETVSELDRAVFSWLITSDGALGNNSELRDRALVCLYNGAISILGSGDSNGSDMDTLLALRGIQIALVASRKYDSNVANLGVQTVMRVMEGFSLKWEHSIKQHGIIGQDFDENCHPISGIRPAWRSLSRFPDIVSSMVTRDQDLLTATCSEFADTFVEALTAEDKRWQAFRLLEALARSTQVLGDPTPNEATSRRLAQWTETMDTEEKDELEEDVETTSELLPHRLMTEIESWSDEEYSDSVHHEVIIGRMLAWLACLSFIDAFVRKDPSYRPSLCSYIDKSGAVDSILNLILLHTGVGTDRSGKASSDVDLDALIRNEAMVNKMELASLVLFRTVEALPTLSRKWWESECPKVYTGPIRDYIEAHIAPVILRSELERLKYATIKNVFGTMTVTGSVTTREITAIYIQDEIKLKVMIRLPSFFPLRNAEVDCSQTLGVSAKRWKLWSLQITMMLNNQGGTLQEALMLWKENVDKEFDGVEPCPVCYSVLHLKSHKLPELECTTCSNRFHTQCLTEWFKRSGKTQCVICQQPWAGTRVKK</sequence>
<dbReference type="InterPro" id="IPR011989">
    <property type="entry name" value="ARM-like"/>
</dbReference>
<keyword evidence="12 15" id="KW-0833">Ubl conjugation pathway</keyword>
<dbReference type="Pfam" id="PF22958">
    <property type="entry name" value="Ltn1_1st"/>
    <property type="match status" value="2"/>
</dbReference>
<reference evidence="18" key="1">
    <citation type="submission" date="2020-06" db="EMBL/GenBank/DDBJ databases">
        <authorList>
            <consortium name="Plant Systems Biology data submission"/>
        </authorList>
    </citation>
    <scope>NUCLEOTIDE SEQUENCE</scope>
    <source>
        <strain evidence="18">D6</strain>
    </source>
</reference>
<dbReference type="Pfam" id="PF22999">
    <property type="entry name" value="LTN1_E3_ligase_6th"/>
    <property type="match status" value="1"/>
</dbReference>
<keyword evidence="8 15" id="KW-0808">Transferase</keyword>
<evidence type="ECO:0000256" key="11">
    <source>
        <dbReference type="ARBA" id="ARBA00022771"/>
    </source>
</evidence>
<dbReference type="EMBL" id="CAICTM010000168">
    <property type="protein sequence ID" value="CAB9503557.1"/>
    <property type="molecule type" value="Genomic_DNA"/>
</dbReference>
<evidence type="ECO:0000256" key="9">
    <source>
        <dbReference type="ARBA" id="ARBA00022723"/>
    </source>
</evidence>
<dbReference type="GO" id="GO:1990116">
    <property type="term" value="P:ribosome-associated ubiquitin-dependent protein catabolic process"/>
    <property type="evidence" value="ECO:0007669"/>
    <property type="project" value="UniProtKB-UniRule"/>
</dbReference>
<evidence type="ECO:0000313" key="18">
    <source>
        <dbReference type="EMBL" id="CAB9503557.1"/>
    </source>
</evidence>
<proteinExistence type="inferred from homology"/>
<dbReference type="InterPro" id="IPR054478">
    <property type="entry name" value="LTN1_UBC"/>
</dbReference>
<dbReference type="InterPro" id="IPR054477">
    <property type="entry name" value="LTN1_E3_ligase_6th"/>
</dbReference>
<evidence type="ECO:0000256" key="16">
    <source>
        <dbReference type="SAM" id="MobiDB-lite"/>
    </source>
</evidence>
<comment type="subunit">
    <text evidence="15">Component of the ribosome quality control complex (RQC).</text>
</comment>
<dbReference type="SUPFAM" id="SSF48371">
    <property type="entry name" value="ARM repeat"/>
    <property type="match status" value="1"/>
</dbReference>
<keyword evidence="10" id="KW-0677">Repeat</keyword>
<dbReference type="GO" id="GO:0043023">
    <property type="term" value="F:ribosomal large subunit binding"/>
    <property type="evidence" value="ECO:0007669"/>
    <property type="project" value="TreeGrafter"/>
</dbReference>
<evidence type="ECO:0000256" key="7">
    <source>
        <dbReference type="ARBA" id="ARBA00022490"/>
    </source>
</evidence>
<comment type="caution">
    <text evidence="18">The sequence shown here is derived from an EMBL/GenBank/DDBJ whole genome shotgun (WGS) entry which is preliminary data.</text>
</comment>
<evidence type="ECO:0000313" key="19">
    <source>
        <dbReference type="Proteomes" id="UP001153069"/>
    </source>
</evidence>
<dbReference type="GO" id="GO:1990112">
    <property type="term" value="C:RQC complex"/>
    <property type="evidence" value="ECO:0007669"/>
    <property type="project" value="UniProtKB-UniRule"/>
</dbReference>
<dbReference type="FunFam" id="3.30.40.10:FF:000038">
    <property type="entry name" value="E3 ubiquitin-protein ligase listerin"/>
    <property type="match status" value="1"/>
</dbReference>
<evidence type="ECO:0000256" key="1">
    <source>
        <dbReference type="ARBA" id="ARBA00000900"/>
    </source>
</evidence>
<protein>
    <recommendedName>
        <fullName evidence="6 15">E3 ubiquitin-protein ligase listerin</fullName>
        <ecNumber evidence="5 15">2.3.2.27</ecNumber>
    </recommendedName>
    <alternativeName>
        <fullName evidence="15">RING-type E3 ubiquitin transferase listerin</fullName>
    </alternativeName>
</protein>
<dbReference type="OrthoDB" id="6108at2759"/>
<dbReference type="CDD" id="cd16491">
    <property type="entry name" value="RING-CH-C4HC3_LTN1"/>
    <property type="match status" value="1"/>
</dbReference>
<organism evidence="18 19">
    <name type="scientific">Seminavis robusta</name>
    <dbReference type="NCBI Taxonomy" id="568900"/>
    <lineage>
        <taxon>Eukaryota</taxon>
        <taxon>Sar</taxon>
        <taxon>Stramenopiles</taxon>
        <taxon>Ochrophyta</taxon>
        <taxon>Bacillariophyta</taxon>
        <taxon>Bacillariophyceae</taxon>
        <taxon>Bacillariophycidae</taxon>
        <taxon>Naviculales</taxon>
        <taxon>Naviculaceae</taxon>
        <taxon>Seminavis</taxon>
    </lineage>
</organism>
<dbReference type="Pfam" id="PF23009">
    <property type="entry name" value="UBC_like"/>
    <property type="match status" value="1"/>
</dbReference>
<dbReference type="GO" id="GO:0072344">
    <property type="term" value="P:rescue of stalled ribosome"/>
    <property type="evidence" value="ECO:0007669"/>
    <property type="project" value="UniProtKB-UniRule"/>
</dbReference>
<evidence type="ECO:0000256" key="10">
    <source>
        <dbReference type="ARBA" id="ARBA00022737"/>
    </source>
</evidence>
<dbReference type="EC" id="2.3.2.27" evidence="5 15"/>
<dbReference type="InterPro" id="IPR039804">
    <property type="entry name" value="RING-CH-C4HC3_LTN1"/>
</dbReference>
<evidence type="ECO:0000256" key="2">
    <source>
        <dbReference type="ARBA" id="ARBA00004514"/>
    </source>
</evidence>
<name>A0A9N8DIZ8_9STRA</name>
<accession>A0A9N8DIZ8</accession>
<keyword evidence="7" id="KW-0963">Cytoplasm</keyword>
<evidence type="ECO:0000256" key="3">
    <source>
        <dbReference type="ARBA" id="ARBA00004906"/>
    </source>
</evidence>
<comment type="function">
    <text evidence="15">E3 ubiquitin-protein ligase. Component of the ribosome quality control complex (RQC), a ribosome-associated complex that mediates ubiquitination and extraction of incompletely synthesized nascent chains for proteasomal degradation.</text>
</comment>
<dbReference type="GO" id="GO:0005829">
    <property type="term" value="C:cytosol"/>
    <property type="evidence" value="ECO:0007669"/>
    <property type="project" value="UniProtKB-SubCell"/>
</dbReference>
<evidence type="ECO:0000256" key="15">
    <source>
        <dbReference type="RuleBase" id="RU367090"/>
    </source>
</evidence>
<dbReference type="InterPro" id="IPR039795">
    <property type="entry name" value="LTN1/Rkr1"/>
</dbReference>
<dbReference type="InterPro" id="IPR016024">
    <property type="entry name" value="ARM-type_fold"/>
</dbReference>
<dbReference type="Gene3D" id="3.30.40.10">
    <property type="entry name" value="Zinc/RING finger domain, C3HC4 (zinc finger)"/>
    <property type="match status" value="1"/>
</dbReference>
<evidence type="ECO:0000256" key="5">
    <source>
        <dbReference type="ARBA" id="ARBA00012483"/>
    </source>
</evidence>
<evidence type="ECO:0000256" key="13">
    <source>
        <dbReference type="ARBA" id="ARBA00022833"/>
    </source>
</evidence>
<comment type="catalytic activity">
    <reaction evidence="1 15">
        <text>S-ubiquitinyl-[E2 ubiquitin-conjugating enzyme]-L-cysteine + [acceptor protein]-L-lysine = [E2 ubiquitin-conjugating enzyme]-L-cysteine + N(6)-ubiquitinyl-[acceptor protein]-L-lysine.</text>
        <dbReference type="EC" id="2.3.2.27"/>
    </reaction>
</comment>
<dbReference type="GO" id="GO:0061630">
    <property type="term" value="F:ubiquitin protein ligase activity"/>
    <property type="evidence" value="ECO:0007669"/>
    <property type="project" value="UniProtKB-UniRule"/>
</dbReference>
<dbReference type="InterPro" id="IPR001841">
    <property type="entry name" value="Znf_RING"/>
</dbReference>
<evidence type="ECO:0000256" key="12">
    <source>
        <dbReference type="ARBA" id="ARBA00022786"/>
    </source>
</evidence>
<feature type="compositionally biased region" description="Gly residues" evidence="16">
    <location>
        <begin position="239"/>
        <end position="248"/>
    </location>
</feature>
<evidence type="ECO:0000256" key="4">
    <source>
        <dbReference type="ARBA" id="ARBA00007997"/>
    </source>
</evidence>
<dbReference type="InterPro" id="IPR054476">
    <property type="entry name" value="Ltn1_N"/>
</dbReference>
<evidence type="ECO:0000259" key="17">
    <source>
        <dbReference type="PROSITE" id="PS50089"/>
    </source>
</evidence>
<keyword evidence="19" id="KW-1185">Reference proteome</keyword>
<evidence type="ECO:0000256" key="6">
    <source>
        <dbReference type="ARBA" id="ARBA00017157"/>
    </source>
</evidence>
<dbReference type="InterPro" id="IPR013083">
    <property type="entry name" value="Znf_RING/FYVE/PHD"/>
</dbReference>
<feature type="region of interest" description="Disordered" evidence="16">
    <location>
        <begin position="228"/>
        <end position="260"/>
    </location>
</feature>
<feature type="compositionally biased region" description="Low complexity" evidence="16">
    <location>
        <begin position="228"/>
        <end position="238"/>
    </location>
</feature>
<dbReference type="GO" id="GO:0008270">
    <property type="term" value="F:zinc ion binding"/>
    <property type="evidence" value="ECO:0007669"/>
    <property type="project" value="UniProtKB-KW"/>
</dbReference>
<evidence type="ECO:0000256" key="14">
    <source>
        <dbReference type="PROSITE-ProRule" id="PRU00175"/>
    </source>
</evidence>
<dbReference type="PROSITE" id="PS50089">
    <property type="entry name" value="ZF_RING_2"/>
    <property type="match status" value="1"/>
</dbReference>
<dbReference type="Gene3D" id="1.25.10.10">
    <property type="entry name" value="Leucine-rich Repeat Variant"/>
    <property type="match status" value="1"/>
</dbReference>
<keyword evidence="13 15" id="KW-0862">Zinc</keyword>
<keyword evidence="9 15" id="KW-0479">Metal-binding</keyword>
<evidence type="ECO:0000256" key="8">
    <source>
        <dbReference type="ARBA" id="ARBA00022679"/>
    </source>
</evidence>